<keyword evidence="3" id="KW-1185">Reference proteome</keyword>
<gene>
    <name evidence="2" type="ORF">ACHHYP_02337</name>
</gene>
<dbReference type="STRING" id="1202772.A0A1V9Z6V6"/>
<protein>
    <submittedName>
        <fullName evidence="2">Uncharacterized protein</fullName>
    </submittedName>
</protein>
<keyword evidence="1" id="KW-1133">Transmembrane helix</keyword>
<proteinExistence type="predicted"/>
<organism evidence="2 3">
    <name type="scientific">Achlya hypogyna</name>
    <name type="common">Oomycete</name>
    <name type="synonym">Protoachlya hypogyna</name>
    <dbReference type="NCBI Taxonomy" id="1202772"/>
    <lineage>
        <taxon>Eukaryota</taxon>
        <taxon>Sar</taxon>
        <taxon>Stramenopiles</taxon>
        <taxon>Oomycota</taxon>
        <taxon>Saprolegniomycetes</taxon>
        <taxon>Saprolegniales</taxon>
        <taxon>Achlyaceae</taxon>
        <taxon>Achlya</taxon>
    </lineage>
</organism>
<dbReference type="Proteomes" id="UP000243579">
    <property type="component" value="Unassembled WGS sequence"/>
</dbReference>
<evidence type="ECO:0000313" key="2">
    <source>
        <dbReference type="EMBL" id="OQR93716.1"/>
    </source>
</evidence>
<keyword evidence="1" id="KW-0812">Transmembrane</keyword>
<reference evidence="2 3" key="1">
    <citation type="journal article" date="2014" name="Genome Biol. Evol.">
        <title>The secreted proteins of Achlya hypogyna and Thraustotheca clavata identify the ancestral oomycete secretome and reveal gene acquisitions by horizontal gene transfer.</title>
        <authorList>
            <person name="Misner I."/>
            <person name="Blouin N."/>
            <person name="Leonard G."/>
            <person name="Richards T.A."/>
            <person name="Lane C.E."/>
        </authorList>
    </citation>
    <scope>NUCLEOTIDE SEQUENCE [LARGE SCALE GENOMIC DNA]</scope>
    <source>
        <strain evidence="2 3">ATCC 48635</strain>
    </source>
</reference>
<evidence type="ECO:0000256" key="1">
    <source>
        <dbReference type="SAM" id="Phobius"/>
    </source>
</evidence>
<dbReference type="EMBL" id="JNBR01000398">
    <property type="protein sequence ID" value="OQR93716.1"/>
    <property type="molecule type" value="Genomic_DNA"/>
</dbReference>
<evidence type="ECO:0000313" key="3">
    <source>
        <dbReference type="Proteomes" id="UP000243579"/>
    </source>
</evidence>
<keyword evidence="1" id="KW-0472">Membrane</keyword>
<dbReference type="AlphaFoldDB" id="A0A1V9Z6V6"/>
<accession>A0A1V9Z6V6</accession>
<comment type="caution">
    <text evidence="2">The sequence shown here is derived from an EMBL/GenBank/DDBJ whole genome shotgun (WGS) entry which is preliminary data.</text>
</comment>
<name>A0A1V9Z6V6_ACHHY</name>
<feature type="transmembrane region" description="Helical" evidence="1">
    <location>
        <begin position="36"/>
        <end position="57"/>
    </location>
</feature>
<dbReference type="OrthoDB" id="1657402at2759"/>
<sequence>MAGTDDGQEPLLERVAGHEIPSADIRKPVLNSGDRACLLIFSFVGISVCFVGPTVFLNQRPPKAALPAPVTFVDLQWYQWTETYRPGLRQQATSPSLSFLQAIDVSAFSYATYRASLPPGEPNHIGDLSFFTRPDSEASYMAFLSNLTHKTLVTTSAQVYQRPSNTTRHQATAVRSPSVSYLEILRAAGETGSRPALVSATWDHQMLGNWTLEPGLVGEHLRVFEPAWLASVPWQQLAPGRLPPLTWLHTVVTPSAPATRLQLHAPGLTRGTIYWNGQRLGCYASADVVYTVDAAAAANWLVLVDELGANVSPARLVVTLQ</sequence>